<sequence>MPYCPSCRAYVSSRDRFCASCGAALTEEAADEQPRGTEAAVPPAGSSVPPAGASAPDARPAQSDSLRADIPQVSAPGGMTYAGLLSRGFAQVIDMVIVFTLYWFLGIEIAARVGGRTPGGFELEGGPALLLFGLWIFGALLYYAILESSWKGQTIGKMVARIKVTSETGARCSFYQAVVRNLVRPIDFIFFYGLGVFFILTSPRQQRLGDRAAKTIVVHA</sequence>
<feature type="region of interest" description="Disordered" evidence="5">
    <location>
        <begin position="27"/>
        <end position="67"/>
    </location>
</feature>
<protein>
    <submittedName>
        <fullName evidence="8">RDD family protein</fullName>
    </submittedName>
</protein>
<evidence type="ECO:0000256" key="6">
    <source>
        <dbReference type="SAM" id="Phobius"/>
    </source>
</evidence>
<organism evidence="8 9">
    <name type="scientific">Methyloligella solikamskensis</name>
    <dbReference type="NCBI Taxonomy" id="1177756"/>
    <lineage>
        <taxon>Bacteria</taxon>
        <taxon>Pseudomonadati</taxon>
        <taxon>Pseudomonadota</taxon>
        <taxon>Alphaproteobacteria</taxon>
        <taxon>Hyphomicrobiales</taxon>
        <taxon>Hyphomicrobiaceae</taxon>
        <taxon>Methyloligella</taxon>
    </lineage>
</organism>
<keyword evidence="3 6" id="KW-1133">Transmembrane helix</keyword>
<feature type="domain" description="RDD" evidence="7">
    <location>
        <begin position="81"/>
        <end position="214"/>
    </location>
</feature>
<dbReference type="PANTHER" id="PTHR38480">
    <property type="entry name" value="SLR0254 PROTEIN"/>
    <property type="match status" value="1"/>
</dbReference>
<accession>A0ABW3JDK6</accession>
<name>A0ABW3JDK6_9HYPH</name>
<evidence type="ECO:0000256" key="1">
    <source>
        <dbReference type="ARBA" id="ARBA00004141"/>
    </source>
</evidence>
<gene>
    <name evidence="8" type="ORF">ACFQ2F_13765</name>
</gene>
<feature type="transmembrane region" description="Helical" evidence="6">
    <location>
        <begin position="128"/>
        <end position="145"/>
    </location>
</feature>
<evidence type="ECO:0000313" key="9">
    <source>
        <dbReference type="Proteomes" id="UP001597102"/>
    </source>
</evidence>
<evidence type="ECO:0000256" key="2">
    <source>
        <dbReference type="ARBA" id="ARBA00022692"/>
    </source>
</evidence>
<dbReference type="EMBL" id="JBHTJO010000002">
    <property type="protein sequence ID" value="MFD0988166.1"/>
    <property type="molecule type" value="Genomic_DNA"/>
</dbReference>
<keyword evidence="4 6" id="KW-0472">Membrane</keyword>
<feature type="transmembrane region" description="Helical" evidence="6">
    <location>
        <begin position="88"/>
        <end position="107"/>
    </location>
</feature>
<dbReference type="Pfam" id="PF06271">
    <property type="entry name" value="RDD"/>
    <property type="match status" value="1"/>
</dbReference>
<evidence type="ECO:0000313" key="8">
    <source>
        <dbReference type="EMBL" id="MFD0988166.1"/>
    </source>
</evidence>
<feature type="transmembrane region" description="Helical" evidence="6">
    <location>
        <begin position="182"/>
        <end position="201"/>
    </location>
</feature>
<comment type="subcellular location">
    <subcellularLocation>
        <location evidence="1">Membrane</location>
        <topology evidence="1">Multi-pass membrane protein</topology>
    </subcellularLocation>
</comment>
<comment type="caution">
    <text evidence="8">The sequence shown here is derived from an EMBL/GenBank/DDBJ whole genome shotgun (WGS) entry which is preliminary data.</text>
</comment>
<dbReference type="Proteomes" id="UP001597102">
    <property type="component" value="Unassembled WGS sequence"/>
</dbReference>
<proteinExistence type="predicted"/>
<evidence type="ECO:0000256" key="4">
    <source>
        <dbReference type="ARBA" id="ARBA00023136"/>
    </source>
</evidence>
<dbReference type="PANTHER" id="PTHR38480:SF1">
    <property type="entry name" value="SLR0254 PROTEIN"/>
    <property type="match status" value="1"/>
</dbReference>
<reference evidence="9" key="1">
    <citation type="journal article" date="2019" name="Int. J. Syst. Evol. Microbiol.">
        <title>The Global Catalogue of Microorganisms (GCM) 10K type strain sequencing project: providing services to taxonomists for standard genome sequencing and annotation.</title>
        <authorList>
            <consortium name="The Broad Institute Genomics Platform"/>
            <consortium name="The Broad Institute Genome Sequencing Center for Infectious Disease"/>
            <person name="Wu L."/>
            <person name="Ma J."/>
        </authorList>
    </citation>
    <scope>NUCLEOTIDE SEQUENCE [LARGE SCALE GENOMIC DNA]</scope>
    <source>
        <strain evidence="9">CCUG 61697</strain>
    </source>
</reference>
<evidence type="ECO:0000259" key="7">
    <source>
        <dbReference type="Pfam" id="PF06271"/>
    </source>
</evidence>
<dbReference type="RefSeq" id="WP_379091028.1">
    <property type="nucleotide sequence ID" value="NZ_JBHTJO010000002.1"/>
</dbReference>
<evidence type="ECO:0000256" key="5">
    <source>
        <dbReference type="SAM" id="MobiDB-lite"/>
    </source>
</evidence>
<dbReference type="InterPro" id="IPR010432">
    <property type="entry name" value="RDD"/>
</dbReference>
<keyword evidence="9" id="KW-1185">Reference proteome</keyword>
<keyword evidence="2 6" id="KW-0812">Transmembrane</keyword>
<feature type="compositionally biased region" description="Low complexity" evidence="5">
    <location>
        <begin position="39"/>
        <end position="56"/>
    </location>
</feature>
<evidence type="ECO:0000256" key="3">
    <source>
        <dbReference type="ARBA" id="ARBA00022989"/>
    </source>
</evidence>